<dbReference type="GO" id="GO:0003729">
    <property type="term" value="F:mRNA binding"/>
    <property type="evidence" value="ECO:0007669"/>
    <property type="project" value="TreeGrafter"/>
</dbReference>
<proteinExistence type="predicted"/>
<dbReference type="InterPro" id="IPR000504">
    <property type="entry name" value="RRM_dom"/>
</dbReference>
<dbReference type="InterPro" id="IPR036390">
    <property type="entry name" value="WH_DNA-bd_sf"/>
</dbReference>
<name>A0A672YKH6_9TELE</name>
<dbReference type="PROSITE" id="PS50961">
    <property type="entry name" value="HTH_LA"/>
    <property type="match status" value="1"/>
</dbReference>
<dbReference type="GO" id="GO:1990904">
    <property type="term" value="C:ribonucleoprotein complex"/>
    <property type="evidence" value="ECO:0007669"/>
    <property type="project" value="InterPro"/>
</dbReference>
<dbReference type="Gene3D" id="1.10.10.10">
    <property type="entry name" value="Winged helix-like DNA-binding domain superfamily/Winged helix DNA-binding domain"/>
    <property type="match status" value="1"/>
</dbReference>
<organism evidence="8 9">
    <name type="scientific">Sphaeramia orbicularis</name>
    <name type="common">orbiculate cardinalfish</name>
    <dbReference type="NCBI Taxonomy" id="375764"/>
    <lineage>
        <taxon>Eukaryota</taxon>
        <taxon>Metazoa</taxon>
        <taxon>Chordata</taxon>
        <taxon>Craniata</taxon>
        <taxon>Vertebrata</taxon>
        <taxon>Euteleostomi</taxon>
        <taxon>Actinopterygii</taxon>
        <taxon>Neopterygii</taxon>
        <taxon>Teleostei</taxon>
        <taxon>Neoteleostei</taxon>
        <taxon>Acanthomorphata</taxon>
        <taxon>Gobiaria</taxon>
        <taxon>Kurtiformes</taxon>
        <taxon>Apogonoidei</taxon>
        <taxon>Apogonidae</taxon>
        <taxon>Apogoninae</taxon>
        <taxon>Sphaeramia</taxon>
    </lineage>
</organism>
<dbReference type="InterPro" id="IPR006630">
    <property type="entry name" value="La_HTH"/>
</dbReference>
<dbReference type="PANTHER" id="PTHR22792:SF166">
    <property type="entry name" value="LUPUS LA PROTEIN HOMOLOG"/>
    <property type="match status" value="1"/>
</dbReference>
<dbReference type="Ensembl" id="ENSSORT00005005177.1">
    <property type="protein sequence ID" value="ENSSORP00005005033.1"/>
    <property type="gene ID" value="ENSSORG00005003014.1"/>
</dbReference>
<evidence type="ECO:0000256" key="1">
    <source>
        <dbReference type="ARBA" id="ARBA00004123"/>
    </source>
</evidence>
<dbReference type="PANTHER" id="PTHR22792">
    <property type="entry name" value="LUPUS LA PROTEIN-RELATED"/>
    <property type="match status" value="1"/>
</dbReference>
<sequence length="282" mass="32741">MAENQEMSSVEMKVARQIEYYFGDHNLPRDKFLKEQLQLDDGWVPLETMLKFNRFVTFAVILCSVFSGLLEISEDKTKIRRAPNKKIYLFCFPLETSLDEIQDWLNGKGNIENIQMRRNLQRQFKGSIFICFDTEESSKQFLERSDIKSYKDNEMLVLSREAYHAKKAEERKQVKAETKAKAKHDKEEQQKQGLLLDEQTGCLLKFSGELEDVSREDFHELFKGHGRIKWVHFTSGAKEVGTPSGTGLSLEFRVKVYDLLKLPYTPNQGSLLFDGNAKEAFE</sequence>
<dbReference type="Proteomes" id="UP000472271">
    <property type="component" value="Chromosome 21"/>
</dbReference>
<dbReference type="SUPFAM" id="SSF46785">
    <property type="entry name" value="Winged helix' DNA-binding domain"/>
    <property type="match status" value="1"/>
</dbReference>
<dbReference type="PROSITE" id="PS50102">
    <property type="entry name" value="RRM"/>
    <property type="match status" value="1"/>
</dbReference>
<dbReference type="InterPro" id="IPR045180">
    <property type="entry name" value="La_dom_prot"/>
</dbReference>
<dbReference type="GO" id="GO:0045727">
    <property type="term" value="P:positive regulation of translation"/>
    <property type="evidence" value="ECO:0007669"/>
    <property type="project" value="TreeGrafter"/>
</dbReference>
<dbReference type="SMART" id="SM00715">
    <property type="entry name" value="LA"/>
    <property type="match status" value="1"/>
</dbReference>
<evidence type="ECO:0000256" key="4">
    <source>
        <dbReference type="PROSITE-ProRule" id="PRU00332"/>
    </source>
</evidence>
<dbReference type="InterPro" id="IPR012677">
    <property type="entry name" value="Nucleotide-bd_a/b_plait_sf"/>
</dbReference>
<dbReference type="InterPro" id="IPR002344">
    <property type="entry name" value="Lupus_La"/>
</dbReference>
<dbReference type="CDD" id="cd12291">
    <property type="entry name" value="RRM1_La"/>
    <property type="match status" value="1"/>
</dbReference>
<evidence type="ECO:0000259" key="7">
    <source>
        <dbReference type="PROSITE" id="PS50961"/>
    </source>
</evidence>
<feature type="region of interest" description="Disordered" evidence="5">
    <location>
        <begin position="169"/>
        <end position="191"/>
    </location>
</feature>
<protein>
    <submittedName>
        <fullName evidence="8">Small RNA binding exonuclease protection factor La</fullName>
    </submittedName>
</protein>
<dbReference type="Pfam" id="PF08777">
    <property type="entry name" value="RRM_3"/>
    <property type="match status" value="1"/>
</dbReference>
<dbReference type="GO" id="GO:0005634">
    <property type="term" value="C:nucleus"/>
    <property type="evidence" value="ECO:0007669"/>
    <property type="project" value="UniProtKB-SubCell"/>
</dbReference>
<dbReference type="PRINTS" id="PR00302">
    <property type="entry name" value="LUPUSLA"/>
</dbReference>
<feature type="domain" description="HTH La-type RNA-binding" evidence="7">
    <location>
        <begin position="4"/>
        <end position="96"/>
    </location>
</feature>
<dbReference type="GO" id="GO:0010494">
    <property type="term" value="C:cytoplasmic stress granule"/>
    <property type="evidence" value="ECO:0007669"/>
    <property type="project" value="TreeGrafter"/>
</dbReference>
<comment type="subcellular location">
    <subcellularLocation>
        <location evidence="1">Nucleus</location>
    </subcellularLocation>
</comment>
<reference evidence="8" key="1">
    <citation type="submission" date="2019-06" db="EMBL/GenBank/DDBJ databases">
        <authorList>
            <consortium name="Wellcome Sanger Institute Data Sharing"/>
        </authorList>
    </citation>
    <scope>NUCLEOTIDE SEQUENCE [LARGE SCALE GENOMIC DNA]</scope>
</reference>
<accession>A0A672YKH6</accession>
<dbReference type="AlphaFoldDB" id="A0A672YKH6"/>
<evidence type="ECO:0000256" key="5">
    <source>
        <dbReference type="SAM" id="MobiDB-lite"/>
    </source>
</evidence>
<feature type="domain" description="RRM" evidence="6">
    <location>
        <begin position="85"/>
        <end position="170"/>
    </location>
</feature>
<reference evidence="8" key="3">
    <citation type="submission" date="2025-09" db="UniProtKB">
        <authorList>
            <consortium name="Ensembl"/>
        </authorList>
    </citation>
    <scope>IDENTIFICATION</scope>
</reference>
<dbReference type="SMART" id="SM00360">
    <property type="entry name" value="RRM"/>
    <property type="match status" value="1"/>
</dbReference>
<dbReference type="InterPro" id="IPR036388">
    <property type="entry name" value="WH-like_DNA-bd_sf"/>
</dbReference>
<dbReference type="InterPro" id="IPR035979">
    <property type="entry name" value="RBD_domain_sf"/>
</dbReference>
<keyword evidence="9" id="KW-1185">Reference proteome</keyword>
<dbReference type="InterPro" id="IPR014886">
    <property type="entry name" value="La_xRRM"/>
</dbReference>
<evidence type="ECO:0000256" key="2">
    <source>
        <dbReference type="ARBA" id="ARBA00022884"/>
    </source>
</evidence>
<dbReference type="SUPFAM" id="SSF54928">
    <property type="entry name" value="RNA-binding domain, RBD"/>
    <property type="match status" value="1"/>
</dbReference>
<dbReference type="Pfam" id="PF00076">
    <property type="entry name" value="RRM_1"/>
    <property type="match status" value="1"/>
</dbReference>
<dbReference type="Pfam" id="PF05383">
    <property type="entry name" value="La"/>
    <property type="match status" value="1"/>
</dbReference>
<keyword evidence="3" id="KW-0539">Nucleus</keyword>
<evidence type="ECO:0000259" key="6">
    <source>
        <dbReference type="PROSITE" id="PS50102"/>
    </source>
</evidence>
<keyword evidence="2 4" id="KW-0694">RNA-binding</keyword>
<evidence type="ECO:0000313" key="9">
    <source>
        <dbReference type="Proteomes" id="UP000472271"/>
    </source>
</evidence>
<dbReference type="GO" id="GO:0008033">
    <property type="term" value="P:tRNA processing"/>
    <property type="evidence" value="ECO:0007669"/>
    <property type="project" value="TreeGrafter"/>
</dbReference>
<dbReference type="Gene3D" id="3.30.70.330">
    <property type="match status" value="2"/>
</dbReference>
<feature type="compositionally biased region" description="Basic and acidic residues" evidence="5">
    <location>
        <begin position="169"/>
        <end position="190"/>
    </location>
</feature>
<reference evidence="8" key="2">
    <citation type="submission" date="2025-08" db="UniProtKB">
        <authorList>
            <consortium name="Ensembl"/>
        </authorList>
    </citation>
    <scope>IDENTIFICATION</scope>
</reference>
<evidence type="ECO:0000313" key="8">
    <source>
        <dbReference type="Ensembl" id="ENSSORP00005005033.1"/>
    </source>
</evidence>
<dbReference type="GO" id="GO:0005829">
    <property type="term" value="C:cytosol"/>
    <property type="evidence" value="ECO:0007669"/>
    <property type="project" value="TreeGrafter"/>
</dbReference>
<evidence type="ECO:0000256" key="3">
    <source>
        <dbReference type="ARBA" id="ARBA00023242"/>
    </source>
</evidence>